<gene>
    <name evidence="2" type="ORF">ACFPM7_23340</name>
</gene>
<dbReference type="EMBL" id="JBHSKF010000014">
    <property type="protein sequence ID" value="MFC5290001.1"/>
    <property type="molecule type" value="Genomic_DNA"/>
</dbReference>
<proteinExistence type="predicted"/>
<dbReference type="InterPro" id="IPR025334">
    <property type="entry name" value="DUF4240"/>
</dbReference>
<accession>A0ABW0EVR1</accession>
<feature type="domain" description="DUF4240" evidence="1">
    <location>
        <begin position="3"/>
        <end position="113"/>
    </location>
</feature>
<reference evidence="3" key="1">
    <citation type="journal article" date="2019" name="Int. J. Syst. Evol. Microbiol.">
        <title>The Global Catalogue of Microorganisms (GCM) 10K type strain sequencing project: providing services to taxonomists for standard genome sequencing and annotation.</title>
        <authorList>
            <consortium name="The Broad Institute Genomics Platform"/>
            <consortium name="The Broad Institute Genome Sequencing Center for Infectious Disease"/>
            <person name="Wu L."/>
            <person name="Ma J."/>
        </authorList>
    </citation>
    <scope>NUCLEOTIDE SEQUENCE [LARGE SCALE GENOMIC DNA]</scope>
    <source>
        <strain evidence="3">CCUG 59778</strain>
    </source>
</reference>
<evidence type="ECO:0000313" key="3">
    <source>
        <dbReference type="Proteomes" id="UP001596157"/>
    </source>
</evidence>
<organism evidence="2 3">
    <name type="scientific">Actinokineospora guangxiensis</name>
    <dbReference type="NCBI Taxonomy" id="1490288"/>
    <lineage>
        <taxon>Bacteria</taxon>
        <taxon>Bacillati</taxon>
        <taxon>Actinomycetota</taxon>
        <taxon>Actinomycetes</taxon>
        <taxon>Pseudonocardiales</taxon>
        <taxon>Pseudonocardiaceae</taxon>
        <taxon>Actinokineospora</taxon>
    </lineage>
</organism>
<dbReference type="Pfam" id="PF14024">
    <property type="entry name" value="DUF4240"/>
    <property type="match status" value="1"/>
</dbReference>
<dbReference type="Proteomes" id="UP001596157">
    <property type="component" value="Unassembled WGS sequence"/>
</dbReference>
<name>A0ABW0EVR1_9PSEU</name>
<evidence type="ECO:0000313" key="2">
    <source>
        <dbReference type="EMBL" id="MFC5290001.1"/>
    </source>
</evidence>
<protein>
    <submittedName>
        <fullName evidence="2">DUF4240 domain-containing protein</fullName>
    </submittedName>
</protein>
<dbReference type="RefSeq" id="WP_378249872.1">
    <property type="nucleotide sequence ID" value="NZ_JBHSKF010000014.1"/>
</dbReference>
<sequence length="179" mass="19280">MGMTRDAFWDLLRRASERPTERERTEYVVTELLRLPAPCTPDFHHHLSAVRVDTAGLRAAGRVILGSALTDDAYWDFGLWLLSLGPGAVERAVTDPDTLADVPKVRALAGGWSADGHPGWGSLADAVPEVADLGCECHLAAPEPRGGPVPPLPRLTALFDSAFPPVRNESDAPVVTVVW</sequence>
<keyword evidence="3" id="KW-1185">Reference proteome</keyword>
<comment type="caution">
    <text evidence="2">The sequence shown here is derived from an EMBL/GenBank/DDBJ whole genome shotgun (WGS) entry which is preliminary data.</text>
</comment>
<evidence type="ECO:0000259" key="1">
    <source>
        <dbReference type="Pfam" id="PF14024"/>
    </source>
</evidence>